<proteinExistence type="inferred from homology"/>
<dbReference type="InterPro" id="IPR036188">
    <property type="entry name" value="FAD/NAD-bd_sf"/>
</dbReference>
<evidence type="ECO:0000256" key="2">
    <source>
        <dbReference type="ARBA" id="ARBA00022630"/>
    </source>
</evidence>
<reference evidence="7" key="1">
    <citation type="submission" date="2021-02" db="EMBL/GenBank/DDBJ databases">
        <title>Genome sequence Cadophora malorum strain M34.</title>
        <authorList>
            <person name="Stefanovic E."/>
            <person name="Vu D."/>
            <person name="Scully C."/>
            <person name="Dijksterhuis J."/>
            <person name="Roader J."/>
            <person name="Houbraken J."/>
        </authorList>
    </citation>
    <scope>NUCLEOTIDE SEQUENCE</scope>
    <source>
        <strain evidence="7">M34</strain>
    </source>
</reference>
<dbReference type="Pfam" id="PF01494">
    <property type="entry name" value="FAD_binding_3"/>
    <property type="match status" value="1"/>
</dbReference>
<dbReference type="InterPro" id="IPR050562">
    <property type="entry name" value="FAD_mOase_fung"/>
</dbReference>
<dbReference type="AlphaFoldDB" id="A0A8H7WAN6"/>
<evidence type="ECO:0000256" key="3">
    <source>
        <dbReference type="ARBA" id="ARBA00022827"/>
    </source>
</evidence>
<organism evidence="7 8">
    <name type="scientific">Cadophora malorum</name>
    <dbReference type="NCBI Taxonomy" id="108018"/>
    <lineage>
        <taxon>Eukaryota</taxon>
        <taxon>Fungi</taxon>
        <taxon>Dikarya</taxon>
        <taxon>Ascomycota</taxon>
        <taxon>Pezizomycotina</taxon>
        <taxon>Leotiomycetes</taxon>
        <taxon>Helotiales</taxon>
        <taxon>Ploettnerulaceae</taxon>
        <taxon>Cadophora</taxon>
    </lineage>
</organism>
<dbReference type="GO" id="GO:0004497">
    <property type="term" value="F:monooxygenase activity"/>
    <property type="evidence" value="ECO:0007669"/>
    <property type="project" value="InterPro"/>
</dbReference>
<dbReference type="Gene3D" id="3.50.50.60">
    <property type="entry name" value="FAD/NAD(P)-binding domain"/>
    <property type="match status" value="1"/>
</dbReference>
<evidence type="ECO:0000256" key="5">
    <source>
        <dbReference type="SAM" id="MobiDB-lite"/>
    </source>
</evidence>
<dbReference type="InterPro" id="IPR002938">
    <property type="entry name" value="FAD-bd"/>
</dbReference>
<dbReference type="PANTHER" id="PTHR47356:SF2">
    <property type="entry name" value="FAD-BINDING DOMAIN-CONTAINING PROTEIN-RELATED"/>
    <property type="match status" value="1"/>
</dbReference>
<protein>
    <recommendedName>
        <fullName evidence="6">FAD-binding domain-containing protein</fullName>
    </recommendedName>
</protein>
<keyword evidence="2" id="KW-0285">Flavoprotein</keyword>
<feature type="domain" description="FAD-binding" evidence="6">
    <location>
        <begin position="9"/>
        <end position="376"/>
    </location>
</feature>
<sequence>MARSTPKFKAIIVGGSVAGLTLAHMFERAKLDYVLLEARDTISPSIGASIVIMPNGARILDQLGLYDVMREKFMTGMRRTFTRRSDGRVLSSNEWPTMVEERLQYLCGICERRTFLRSMYDQLRDQSKVRTGKKVVSVQHSDSSVTVVCQDGSEFVGDIVIGADGIHSFIRQEMQRFAEENGPPGVMDRDKTSITAEYNCFFGISSSNTSLTPGDSHTAAEIDHSALLFVSAGNLPQWFFFSKMPRRYIGASNIPRFTKADMDAQVAQYSDFHVTEDVTLKYLVDTSEKISYFPLEEANHEHWTFGRFVCLGDAIHKMTPNMGQGGNQAIESAAVLTNCLLELLNASEGKKAQAKEIEETLLRYQDLRQQRARMIVGFSADLTRSDALATLAHTLRFLFKPPPGGFVADFSTELFRSAPSLNFLPQPSRIADNEFWNEDGEDLSRNRVPKEKDVGTKARL</sequence>
<dbReference type="PRINTS" id="PR00420">
    <property type="entry name" value="RNGMNOXGNASE"/>
</dbReference>
<comment type="similarity">
    <text evidence="1">Belongs to the paxM FAD-dependent monooxygenase family.</text>
</comment>
<gene>
    <name evidence="7" type="ORF">IFR04_006817</name>
</gene>
<feature type="region of interest" description="Disordered" evidence="5">
    <location>
        <begin position="441"/>
        <end position="460"/>
    </location>
</feature>
<evidence type="ECO:0000256" key="1">
    <source>
        <dbReference type="ARBA" id="ARBA00007992"/>
    </source>
</evidence>
<keyword evidence="3" id="KW-0274">FAD</keyword>
<name>A0A8H7WAN6_9HELO</name>
<dbReference type="PANTHER" id="PTHR47356">
    <property type="entry name" value="FAD-DEPENDENT MONOOXYGENASE ASQG-RELATED"/>
    <property type="match status" value="1"/>
</dbReference>
<accession>A0A8H7WAN6</accession>
<dbReference type="SUPFAM" id="SSF51905">
    <property type="entry name" value="FAD/NAD(P)-binding domain"/>
    <property type="match status" value="1"/>
</dbReference>
<dbReference type="GO" id="GO:0071949">
    <property type="term" value="F:FAD binding"/>
    <property type="evidence" value="ECO:0007669"/>
    <property type="project" value="InterPro"/>
</dbReference>
<evidence type="ECO:0000259" key="6">
    <source>
        <dbReference type="Pfam" id="PF01494"/>
    </source>
</evidence>
<evidence type="ECO:0000313" key="7">
    <source>
        <dbReference type="EMBL" id="KAG4420058.1"/>
    </source>
</evidence>
<comment type="caution">
    <text evidence="7">The sequence shown here is derived from an EMBL/GenBank/DDBJ whole genome shotgun (WGS) entry which is preliminary data.</text>
</comment>
<evidence type="ECO:0000313" key="8">
    <source>
        <dbReference type="Proteomes" id="UP000664132"/>
    </source>
</evidence>
<keyword evidence="4" id="KW-0560">Oxidoreductase</keyword>
<feature type="compositionally biased region" description="Basic and acidic residues" evidence="5">
    <location>
        <begin position="442"/>
        <end position="460"/>
    </location>
</feature>
<dbReference type="OrthoDB" id="10029326at2759"/>
<evidence type="ECO:0000256" key="4">
    <source>
        <dbReference type="ARBA" id="ARBA00023002"/>
    </source>
</evidence>
<dbReference type="EMBL" id="JAFJYH010000092">
    <property type="protein sequence ID" value="KAG4420058.1"/>
    <property type="molecule type" value="Genomic_DNA"/>
</dbReference>
<dbReference type="Proteomes" id="UP000664132">
    <property type="component" value="Unassembled WGS sequence"/>
</dbReference>
<keyword evidence="8" id="KW-1185">Reference proteome</keyword>